<feature type="chain" id="PRO_5003636832" description="Glycoside hydrolase family 38 N-terminal domain-containing protein" evidence="1">
    <location>
        <begin position="18"/>
        <end position="768"/>
    </location>
</feature>
<comment type="caution">
    <text evidence="2">The sequence shown here is derived from an EMBL/GenBank/DDBJ whole genome shotgun (WGS) entry which is preliminary data.</text>
</comment>
<evidence type="ECO:0000313" key="3">
    <source>
        <dbReference type="Proteomes" id="UP000007264"/>
    </source>
</evidence>
<dbReference type="RefSeq" id="XP_005650426.1">
    <property type="nucleotide sequence ID" value="XM_005650369.1"/>
</dbReference>
<gene>
    <name evidence="2" type="ORF">COCSUDRAFT_46416</name>
</gene>
<dbReference type="eggNOG" id="ENOG502QVYK">
    <property type="taxonomic scope" value="Eukaryota"/>
</dbReference>
<dbReference type="CDD" id="cd10791">
    <property type="entry name" value="GH38N_AMII_like_1"/>
    <property type="match status" value="1"/>
</dbReference>
<reference evidence="2 3" key="1">
    <citation type="journal article" date="2012" name="Genome Biol.">
        <title>The genome of the polar eukaryotic microalga coccomyxa subellipsoidea reveals traits of cold adaptation.</title>
        <authorList>
            <person name="Blanc G."/>
            <person name="Agarkova I."/>
            <person name="Grimwood J."/>
            <person name="Kuo A."/>
            <person name="Brueggeman A."/>
            <person name="Dunigan D."/>
            <person name="Gurnon J."/>
            <person name="Ladunga I."/>
            <person name="Lindquist E."/>
            <person name="Lucas S."/>
            <person name="Pangilinan J."/>
            <person name="Proschold T."/>
            <person name="Salamov A."/>
            <person name="Schmutz J."/>
            <person name="Weeks D."/>
            <person name="Yamada T."/>
            <person name="Claverie J.M."/>
            <person name="Grigoriev I."/>
            <person name="Van Etten J."/>
            <person name="Lomsadze A."/>
            <person name="Borodovsky M."/>
        </authorList>
    </citation>
    <scope>NUCLEOTIDE SEQUENCE [LARGE SCALE GENOMIC DNA]</scope>
    <source>
        <strain evidence="2 3">C-169</strain>
    </source>
</reference>
<dbReference type="GeneID" id="17043886"/>
<evidence type="ECO:0000256" key="1">
    <source>
        <dbReference type="SAM" id="SignalP"/>
    </source>
</evidence>
<dbReference type="OrthoDB" id="197879at2759"/>
<dbReference type="Pfam" id="PF16477">
    <property type="entry name" value="DUF5054"/>
    <property type="match status" value="1"/>
</dbReference>
<dbReference type="Proteomes" id="UP000007264">
    <property type="component" value="Unassembled WGS sequence"/>
</dbReference>
<feature type="signal peptide" evidence="1">
    <location>
        <begin position="1"/>
        <end position="17"/>
    </location>
</feature>
<accession>I0Z5G3</accession>
<evidence type="ECO:0008006" key="4">
    <source>
        <dbReference type="Google" id="ProtNLM"/>
    </source>
</evidence>
<keyword evidence="1" id="KW-0732">Signal</keyword>
<dbReference type="AlphaFoldDB" id="I0Z5G3"/>
<dbReference type="InterPro" id="IPR032482">
    <property type="entry name" value="DUF5054"/>
</dbReference>
<name>I0Z5G3_COCSC</name>
<protein>
    <recommendedName>
        <fullName evidence="4">Glycoside hydrolase family 38 N-terminal domain-containing protein</fullName>
    </recommendedName>
</protein>
<proteinExistence type="predicted"/>
<keyword evidence="3" id="KW-1185">Reference proteome</keyword>
<dbReference type="KEGG" id="csl:COCSUDRAFT_46416"/>
<organism evidence="2 3">
    <name type="scientific">Coccomyxa subellipsoidea (strain C-169)</name>
    <name type="common">Green microalga</name>
    <dbReference type="NCBI Taxonomy" id="574566"/>
    <lineage>
        <taxon>Eukaryota</taxon>
        <taxon>Viridiplantae</taxon>
        <taxon>Chlorophyta</taxon>
        <taxon>core chlorophytes</taxon>
        <taxon>Trebouxiophyceae</taxon>
        <taxon>Trebouxiophyceae incertae sedis</taxon>
        <taxon>Coccomyxaceae</taxon>
        <taxon>Coccomyxa</taxon>
        <taxon>Coccomyxa subellipsoidea</taxon>
    </lineage>
</organism>
<sequence>MNAILCLLILSLGYAIAVTDFRPKDDSDGLARVEANEPLNVHIVFSNHLDIGFDKDGKGGTDNDIINFNFEEHYPAAIKCANELRQLGGTERMKYMTHSYLVSLFLDCPPNMGIRCPSRPAVEAFIEAVQNGDIWWHAMPHNAELEFMDRSMLQASIQLTHELDAAFGLPPKITMSQRDIPGFTRAAVPVLVDSGVKAVTLGVNGGSAPPDVPYNTPFLWRDIQSGTELIAMWHPGGYSGSPVDKGKDPMEGCVTVEGLNHVLCAAWNLGDNSGPQNSTKVLEIFNLVRGYFPGANVFSSTFDAFTTELLAKKDSLDLPVVTKEIGDTWIYGVQSDAHKVAEFRALMRMRRTMLSRADEYPMRNFTRMLIKVPEHTWGPDVKVYLNDYTNWSNDAFAAVQGQQNYIYMTNAWTRQASYNRWALEALKEASSGPVSARFKSDGAIEELAELEVVPDLGDFTLLGKADNLTFSSHAWTITIDPVSGGLSGLSRKWNNGRQGAQWASSKTPLGRFMYSTYTEEDYKVIWDQYQYVSRSDDWWFRKDFGKQDLDTHAETNRSNTYATVQQTWSKQDNEGSFEVLSVSTLPEDLQTRVGAPAQIWQWFKSPSADDRLFYNVLWVNKTATRLPEALWVRFTPDPQVADPDTWGMSKLGSLVSPTDIVRNGSHSMHGVDDDGVLVRGLGHKKSWEQLRIRTLDCALVSPGVPNPFPNPLTPSDMTQGMSFNLANNIWGTNYVMWQPYGDQSPNMGFRFEFEMLDKGYSEPHMAWR</sequence>
<dbReference type="EMBL" id="AGSI01000003">
    <property type="protein sequence ID" value="EIE25882.1"/>
    <property type="molecule type" value="Genomic_DNA"/>
</dbReference>
<evidence type="ECO:0000313" key="2">
    <source>
        <dbReference type="EMBL" id="EIE25882.1"/>
    </source>
</evidence>